<dbReference type="PATRIC" id="fig|997892.3.peg.4625"/>
<feature type="signal peptide" evidence="8">
    <location>
        <begin position="1"/>
        <end position="19"/>
    </location>
</feature>
<evidence type="ECO:0000256" key="4">
    <source>
        <dbReference type="ARBA" id="ARBA00022729"/>
    </source>
</evidence>
<dbReference type="GO" id="GO:0006004">
    <property type="term" value="P:fucose metabolic process"/>
    <property type="evidence" value="ECO:0007669"/>
    <property type="project" value="InterPro"/>
</dbReference>
<dbReference type="InterPro" id="IPR016286">
    <property type="entry name" value="FUC_metazoa-typ"/>
</dbReference>
<dbReference type="InterPro" id="IPR000933">
    <property type="entry name" value="Glyco_hydro_29"/>
</dbReference>
<evidence type="ECO:0000313" key="10">
    <source>
        <dbReference type="EMBL" id="EIY84089.1"/>
    </source>
</evidence>
<evidence type="ECO:0000259" key="9">
    <source>
        <dbReference type="Pfam" id="PF01120"/>
    </source>
</evidence>
<organism evidence="10 11">
    <name type="scientific">Bacteroides xylanisolvens CL03T12C04</name>
    <dbReference type="NCBI Taxonomy" id="997892"/>
    <lineage>
        <taxon>Bacteria</taxon>
        <taxon>Pseudomonadati</taxon>
        <taxon>Bacteroidota</taxon>
        <taxon>Bacteroidia</taxon>
        <taxon>Bacteroidales</taxon>
        <taxon>Bacteroidaceae</taxon>
        <taxon>Bacteroides</taxon>
    </lineage>
</organism>
<accession>I9JBT9</accession>
<comment type="function">
    <text evidence="1">Alpha-L-fucosidase is responsible for hydrolyzing the alpha-1,6-linked fucose joined to the reducing-end N-acetylglucosamine of the carbohydrate moieties of glycoproteins.</text>
</comment>
<dbReference type="Pfam" id="PF01120">
    <property type="entry name" value="Alpha_L_fucos"/>
    <property type="match status" value="1"/>
</dbReference>
<comment type="similarity">
    <text evidence="2">Belongs to the glycosyl hydrolase 29 family.</text>
</comment>
<evidence type="ECO:0000256" key="2">
    <source>
        <dbReference type="ARBA" id="ARBA00007951"/>
    </source>
</evidence>
<keyword evidence="4 8" id="KW-0732">Signal</keyword>
<dbReference type="AlphaFoldDB" id="I9JBT9"/>
<dbReference type="Gene3D" id="3.20.20.80">
    <property type="entry name" value="Glycosidases"/>
    <property type="match status" value="1"/>
</dbReference>
<dbReference type="GO" id="GO:0004560">
    <property type="term" value="F:alpha-L-fucosidase activity"/>
    <property type="evidence" value="ECO:0007669"/>
    <property type="project" value="InterPro"/>
</dbReference>
<proteinExistence type="inferred from homology"/>
<keyword evidence="6" id="KW-0326">Glycosidase</keyword>
<dbReference type="HOGENOM" id="CLU_002934_0_3_10"/>
<dbReference type="PANTHER" id="PTHR10030">
    <property type="entry name" value="ALPHA-L-FUCOSIDASE"/>
    <property type="match status" value="1"/>
</dbReference>
<dbReference type="SMART" id="SM00812">
    <property type="entry name" value="Alpha_L_fucos"/>
    <property type="match status" value="1"/>
</dbReference>
<dbReference type="PIRSF" id="PIRSF001092">
    <property type="entry name" value="Alpha-L-fucosidase"/>
    <property type="match status" value="1"/>
</dbReference>
<dbReference type="PRINTS" id="PR00741">
    <property type="entry name" value="GLHYDRLASE29"/>
</dbReference>
<evidence type="ECO:0000256" key="6">
    <source>
        <dbReference type="ARBA" id="ARBA00023295"/>
    </source>
</evidence>
<feature type="domain" description="Glycoside hydrolase family 29 N-terminal" evidence="9">
    <location>
        <begin position="32"/>
        <end position="374"/>
    </location>
</feature>
<dbReference type="RefSeq" id="WP_008026369.1">
    <property type="nucleotide sequence ID" value="NZ_JAGHEF010000003.1"/>
</dbReference>
<dbReference type="GO" id="GO:0016139">
    <property type="term" value="P:glycoside catabolic process"/>
    <property type="evidence" value="ECO:0007669"/>
    <property type="project" value="TreeGrafter"/>
</dbReference>
<dbReference type="SUPFAM" id="SSF51445">
    <property type="entry name" value="(Trans)glycosidases"/>
    <property type="match status" value="1"/>
</dbReference>
<dbReference type="GO" id="GO:0005764">
    <property type="term" value="C:lysosome"/>
    <property type="evidence" value="ECO:0007669"/>
    <property type="project" value="TreeGrafter"/>
</dbReference>
<evidence type="ECO:0000313" key="11">
    <source>
        <dbReference type="Proteomes" id="UP000003566"/>
    </source>
</evidence>
<dbReference type="Proteomes" id="UP000003566">
    <property type="component" value="Unassembled WGS sequence"/>
</dbReference>
<evidence type="ECO:0000256" key="1">
    <source>
        <dbReference type="ARBA" id="ARBA00004071"/>
    </source>
</evidence>
<evidence type="ECO:0000256" key="3">
    <source>
        <dbReference type="ARBA" id="ARBA00012662"/>
    </source>
</evidence>
<dbReference type="InterPro" id="IPR017853">
    <property type="entry name" value="GH"/>
</dbReference>
<feature type="chain" id="PRO_5003721999" description="alpha-L-fucosidase" evidence="8">
    <location>
        <begin position="20"/>
        <end position="468"/>
    </location>
</feature>
<comment type="caution">
    <text evidence="10">The sequence shown here is derived from an EMBL/GenBank/DDBJ whole genome shotgun (WGS) entry which is preliminary data.</text>
</comment>
<name>I9JBT9_9BACE</name>
<keyword evidence="5" id="KW-0378">Hydrolase</keyword>
<feature type="site" description="May be important for catalysis" evidence="7">
    <location>
        <position position="307"/>
    </location>
</feature>
<reference evidence="10 11" key="1">
    <citation type="submission" date="2012-02" db="EMBL/GenBank/DDBJ databases">
        <title>The Genome Sequence of Bacteroides xylanisolvens CL03T12C04.</title>
        <authorList>
            <consortium name="The Broad Institute Genome Sequencing Platform"/>
            <person name="Earl A."/>
            <person name="Ward D."/>
            <person name="Feldgarden M."/>
            <person name="Gevers D."/>
            <person name="Zitomersky N.L."/>
            <person name="Coyne M.J."/>
            <person name="Comstock L.E."/>
            <person name="Young S.K."/>
            <person name="Zeng Q."/>
            <person name="Gargeya S."/>
            <person name="Fitzgerald M."/>
            <person name="Haas B."/>
            <person name="Abouelleil A."/>
            <person name="Alvarado L."/>
            <person name="Arachchi H.M."/>
            <person name="Berlin A."/>
            <person name="Chapman S.B."/>
            <person name="Gearin G."/>
            <person name="Goldberg J."/>
            <person name="Griggs A."/>
            <person name="Gujja S."/>
            <person name="Hansen M."/>
            <person name="Heiman D."/>
            <person name="Howarth C."/>
            <person name="Larimer J."/>
            <person name="Lui A."/>
            <person name="MacDonald P.J.P."/>
            <person name="McCowen C."/>
            <person name="Montmayeur A."/>
            <person name="Murphy C."/>
            <person name="Neiman D."/>
            <person name="Pearson M."/>
            <person name="Priest M."/>
            <person name="Roberts A."/>
            <person name="Saif S."/>
            <person name="Shea T."/>
            <person name="Sisk P."/>
            <person name="Stolte C."/>
            <person name="Sykes S."/>
            <person name="Wortman J."/>
            <person name="Nusbaum C."/>
            <person name="Birren B."/>
        </authorList>
    </citation>
    <scope>NUCLEOTIDE SEQUENCE [LARGE SCALE GENOMIC DNA]</scope>
    <source>
        <strain evidence="10 11">CL03T12C04</strain>
    </source>
</reference>
<evidence type="ECO:0000256" key="5">
    <source>
        <dbReference type="ARBA" id="ARBA00022801"/>
    </source>
</evidence>
<evidence type="ECO:0000256" key="8">
    <source>
        <dbReference type="SAM" id="SignalP"/>
    </source>
</evidence>
<gene>
    <name evidence="10" type="ORF">HMPREF1074_04520</name>
</gene>
<sequence length="468" mass="54359">MKRVLLVITGSMLALCLHAQGDFSTKKHGFVHKSSSNYEWPTDPQVLEKLDQWQDLKFGIMFHWGIYSVPGILESWGLSSEEYFTNCRKKIAPNTPYGEFKSWYWGLAKSFNPTKFNPDEWAEIMKRAGFKYLIFTTKHHDGFCMFDSKYTNYSIAKGPYKENKYSNIVYHLFNSFRQQGFKIGAYFSKPDWHCPYYWDPERATPNRHVNYDIKRHPETWAKYKQYTANQIDELMSDYGSIDILWLDGGWVRKPHQDIDIDNIVDKARKKQPGLIVVDRTVVGRNENYQTPELSIPKEQRTHPWESCITLSDTWGWNPNPKFKSATWVINTLIEITAKGGCLALNVGPTSEGIIEEPVIKRLKTVGEWLNKNGEAIYATRPTSNYHQDKVWFTAEKNGERLYAIYALPEGEKLPEYIEWEGNKPKGAMYLLQSNKRVKYTWKNGKVKVGLPKGIKNEAIALSFKVDKP</sequence>
<protein>
    <recommendedName>
        <fullName evidence="3">alpha-L-fucosidase</fullName>
        <ecNumber evidence="3">3.2.1.51</ecNumber>
    </recommendedName>
</protein>
<dbReference type="EC" id="3.2.1.51" evidence="3"/>
<evidence type="ECO:0000256" key="7">
    <source>
        <dbReference type="PIRSR" id="PIRSR001092-1"/>
    </source>
</evidence>
<dbReference type="EMBL" id="AGXE01000032">
    <property type="protein sequence ID" value="EIY84089.1"/>
    <property type="molecule type" value="Genomic_DNA"/>
</dbReference>
<dbReference type="PANTHER" id="PTHR10030:SF37">
    <property type="entry name" value="ALPHA-L-FUCOSIDASE-RELATED"/>
    <property type="match status" value="1"/>
</dbReference>
<dbReference type="InterPro" id="IPR057739">
    <property type="entry name" value="Glyco_hydro_29_N"/>
</dbReference>